<evidence type="ECO:0000313" key="2">
    <source>
        <dbReference type="EMBL" id="EIC02278.1"/>
    </source>
</evidence>
<name>H7EJB7_9SPIR</name>
<keyword evidence="3" id="KW-1185">Reference proteome</keyword>
<dbReference type="RefSeq" id="WP_002703399.1">
    <property type="nucleotide sequence ID" value="NZ_AGRW01000041.1"/>
</dbReference>
<accession>H7EJB7</accession>
<dbReference type="STRING" id="907348.TresaDRAFT_1542"/>
<dbReference type="Proteomes" id="UP000003571">
    <property type="component" value="Unassembled WGS sequence"/>
</dbReference>
<feature type="region of interest" description="Disordered" evidence="1">
    <location>
        <begin position="79"/>
        <end position="99"/>
    </location>
</feature>
<dbReference type="PATRIC" id="fig|907348.3.peg.1001"/>
<protein>
    <submittedName>
        <fullName evidence="2">Peptidase S8/S53 subtilisin kexin sedolisin</fullName>
    </submittedName>
</protein>
<proteinExistence type="predicted"/>
<dbReference type="EMBL" id="AGRW01000041">
    <property type="protein sequence ID" value="EIC02278.1"/>
    <property type="molecule type" value="Genomic_DNA"/>
</dbReference>
<reference evidence="2 3" key="1">
    <citation type="submission" date="2011-09" db="EMBL/GenBank/DDBJ databases">
        <title>The draft genome of Treponema saccharophilum DSM 2985.</title>
        <authorList>
            <consortium name="US DOE Joint Genome Institute (JGI-PGF)"/>
            <person name="Lucas S."/>
            <person name="Copeland A."/>
            <person name="Lapidus A."/>
            <person name="Glavina del Rio T."/>
            <person name="Dalin E."/>
            <person name="Tice H."/>
            <person name="Bruce D."/>
            <person name="Goodwin L."/>
            <person name="Pitluck S."/>
            <person name="Peters L."/>
            <person name="Kyrpides N."/>
            <person name="Mavromatis K."/>
            <person name="Ivanova N."/>
            <person name="Markowitz V."/>
            <person name="Cheng J.-F."/>
            <person name="Hugenholtz P."/>
            <person name="Woyke T."/>
            <person name="Wu D."/>
            <person name="Gronow S."/>
            <person name="Wellnitz S."/>
            <person name="Brambilla E."/>
            <person name="Klenk H.-P."/>
            <person name="Eisen J.A."/>
        </authorList>
    </citation>
    <scope>NUCLEOTIDE SEQUENCE [LARGE SCALE GENOMIC DNA]</scope>
    <source>
        <strain evidence="2 3">DSM 2985</strain>
    </source>
</reference>
<dbReference type="AlphaFoldDB" id="H7EJB7"/>
<evidence type="ECO:0000256" key="1">
    <source>
        <dbReference type="SAM" id="MobiDB-lite"/>
    </source>
</evidence>
<organism evidence="2 3">
    <name type="scientific">Treponema saccharophilum DSM 2985</name>
    <dbReference type="NCBI Taxonomy" id="907348"/>
    <lineage>
        <taxon>Bacteria</taxon>
        <taxon>Pseudomonadati</taxon>
        <taxon>Spirochaetota</taxon>
        <taxon>Spirochaetia</taxon>
        <taxon>Spirochaetales</taxon>
        <taxon>Treponemataceae</taxon>
        <taxon>Treponema</taxon>
    </lineage>
</organism>
<sequence>MERKDEIALMKAQLSDMMANRGKYEAALSSGVVVAGFGGDFNGTKIPETILKGRLPPGVTPAEAFNQVVAFMKKTIEEAQAAHESRQPAFPQNGKKRIR</sequence>
<comment type="caution">
    <text evidence="2">The sequence shown here is derived from an EMBL/GenBank/DDBJ whole genome shotgun (WGS) entry which is preliminary data.</text>
</comment>
<evidence type="ECO:0000313" key="3">
    <source>
        <dbReference type="Proteomes" id="UP000003571"/>
    </source>
</evidence>
<gene>
    <name evidence="2" type="ORF">TresaDRAFT_1542</name>
</gene>